<dbReference type="Ensembl" id="ENSAPLT00020008257.1">
    <property type="protein sequence ID" value="ENSAPLP00020007671.1"/>
    <property type="gene ID" value="ENSAPLG00020005654.1"/>
</dbReference>
<keyword evidence="3" id="KW-0813">Transport</keyword>
<evidence type="ECO:0000256" key="4">
    <source>
        <dbReference type="ARBA" id="ARBA00022692"/>
    </source>
</evidence>
<keyword evidence="6 9" id="KW-1133">Transmembrane helix</keyword>
<dbReference type="AlphaFoldDB" id="A0A8B9SKP4"/>
<feature type="transmembrane region" description="Helical" evidence="9">
    <location>
        <begin position="69"/>
        <end position="90"/>
    </location>
</feature>
<protein>
    <submittedName>
        <fullName evidence="10">Uncharacterized protein</fullName>
    </submittedName>
</protein>
<comment type="subcellular location">
    <subcellularLocation>
        <location evidence="1">Mitochondrion membrane</location>
        <topology evidence="1">Multi-pass membrane protein</topology>
    </subcellularLocation>
</comment>
<evidence type="ECO:0000256" key="6">
    <source>
        <dbReference type="ARBA" id="ARBA00022989"/>
    </source>
</evidence>
<evidence type="ECO:0000256" key="8">
    <source>
        <dbReference type="ARBA" id="ARBA00023136"/>
    </source>
</evidence>
<evidence type="ECO:0000256" key="7">
    <source>
        <dbReference type="ARBA" id="ARBA00023128"/>
    </source>
</evidence>
<accession>A0A8B9SKP4</accession>
<evidence type="ECO:0000313" key="11">
    <source>
        <dbReference type="Proteomes" id="UP000694400"/>
    </source>
</evidence>
<dbReference type="PANTHER" id="PTHR11153">
    <property type="entry name" value="SIDEROFLEXIN"/>
    <property type="match status" value="1"/>
</dbReference>
<sequence length="129" mass="14209">MNRYTLKSPLTQLVVKKLLPVPLFGLTSAFTVVAVRSPEFENGIEVMDRNGKVLGVSKKAGEKAVKETALSRGVLFGTAFFLPAVLMHFVERSNFAKNFPCFGFSESASHYVSTSRDATSITQYVPTVW</sequence>
<dbReference type="GO" id="GO:0006865">
    <property type="term" value="P:amino acid transport"/>
    <property type="evidence" value="ECO:0007669"/>
    <property type="project" value="UniProtKB-KW"/>
</dbReference>
<proteinExistence type="inferred from homology"/>
<keyword evidence="5" id="KW-0029">Amino-acid transport</keyword>
<keyword evidence="8 9" id="KW-0472">Membrane</keyword>
<name>A0A8B9SKP4_ANAPL</name>
<evidence type="ECO:0000256" key="3">
    <source>
        <dbReference type="ARBA" id="ARBA00022448"/>
    </source>
</evidence>
<comment type="similarity">
    <text evidence="2">Belongs to the sideroflexin family.</text>
</comment>
<dbReference type="GO" id="GO:0005743">
    <property type="term" value="C:mitochondrial inner membrane"/>
    <property type="evidence" value="ECO:0007669"/>
    <property type="project" value="TreeGrafter"/>
</dbReference>
<reference evidence="10" key="1">
    <citation type="submission" date="2019-08" db="EMBL/GenBank/DDBJ databases">
        <title>Three high-quality genomes provides insights into domestication of ducks.</title>
        <authorList>
            <person name="Hou Z.C."/>
            <person name="Zhu F."/>
            <person name="Yin Z.T."/>
            <person name="Zhang F."/>
        </authorList>
    </citation>
    <scope>NUCLEOTIDE SEQUENCE [LARGE SCALE GENOMIC DNA]</scope>
</reference>
<reference evidence="10" key="3">
    <citation type="submission" date="2025-09" db="UniProtKB">
        <authorList>
            <consortium name="Ensembl"/>
        </authorList>
    </citation>
    <scope>IDENTIFICATION</scope>
</reference>
<dbReference type="PANTHER" id="PTHR11153:SF3">
    <property type="entry name" value="SIDEROFLEXIN-4"/>
    <property type="match status" value="1"/>
</dbReference>
<evidence type="ECO:0000256" key="2">
    <source>
        <dbReference type="ARBA" id="ARBA00005974"/>
    </source>
</evidence>
<keyword evidence="4 9" id="KW-0812">Transmembrane</keyword>
<evidence type="ECO:0000256" key="9">
    <source>
        <dbReference type="SAM" id="Phobius"/>
    </source>
</evidence>
<evidence type="ECO:0000313" key="10">
    <source>
        <dbReference type="Ensembl" id="ENSAPLP00020007671.1"/>
    </source>
</evidence>
<organism evidence="10 11">
    <name type="scientific">Anas platyrhynchos</name>
    <name type="common">Mallard</name>
    <name type="synonym">Anas boschas</name>
    <dbReference type="NCBI Taxonomy" id="8839"/>
    <lineage>
        <taxon>Eukaryota</taxon>
        <taxon>Metazoa</taxon>
        <taxon>Chordata</taxon>
        <taxon>Craniata</taxon>
        <taxon>Vertebrata</taxon>
        <taxon>Euteleostomi</taxon>
        <taxon>Archelosauria</taxon>
        <taxon>Archosauria</taxon>
        <taxon>Dinosauria</taxon>
        <taxon>Saurischia</taxon>
        <taxon>Theropoda</taxon>
        <taxon>Coelurosauria</taxon>
        <taxon>Aves</taxon>
        <taxon>Neognathae</taxon>
        <taxon>Galloanserae</taxon>
        <taxon>Anseriformes</taxon>
        <taxon>Anatidae</taxon>
        <taxon>Anatinae</taxon>
        <taxon>Anas</taxon>
    </lineage>
</organism>
<dbReference type="Pfam" id="PF03820">
    <property type="entry name" value="SFXNs"/>
    <property type="match status" value="1"/>
</dbReference>
<dbReference type="GO" id="GO:1990542">
    <property type="term" value="P:mitochondrial transmembrane transport"/>
    <property type="evidence" value="ECO:0007669"/>
    <property type="project" value="TreeGrafter"/>
</dbReference>
<dbReference type="InterPro" id="IPR004686">
    <property type="entry name" value="Mtc"/>
</dbReference>
<evidence type="ECO:0000256" key="1">
    <source>
        <dbReference type="ARBA" id="ARBA00004225"/>
    </source>
</evidence>
<reference evidence="10" key="2">
    <citation type="submission" date="2025-08" db="UniProtKB">
        <authorList>
            <consortium name="Ensembl"/>
        </authorList>
    </citation>
    <scope>IDENTIFICATION</scope>
</reference>
<dbReference type="Proteomes" id="UP000694400">
    <property type="component" value="Chromosome 7"/>
</dbReference>
<dbReference type="GO" id="GO:0015075">
    <property type="term" value="F:monoatomic ion transmembrane transporter activity"/>
    <property type="evidence" value="ECO:0007669"/>
    <property type="project" value="InterPro"/>
</dbReference>
<keyword evidence="7" id="KW-0496">Mitochondrion</keyword>
<evidence type="ECO:0000256" key="5">
    <source>
        <dbReference type="ARBA" id="ARBA00022970"/>
    </source>
</evidence>